<evidence type="ECO:0000256" key="2">
    <source>
        <dbReference type="ARBA" id="ARBA00004141"/>
    </source>
</evidence>
<protein>
    <submittedName>
        <fullName evidence="9">M50 family metallopeptidase</fullName>
    </submittedName>
</protein>
<comment type="cofactor">
    <cofactor evidence="1">
        <name>Zn(2+)</name>
        <dbReference type="ChEBI" id="CHEBI:29105"/>
    </cofactor>
</comment>
<sequence>MKNKKTLKILGFFIAIVIGAGVGYLVGKFGLAGINLPKTALLFVVFLFVPAFLIVIAFHEAGHAFAGVKVNFDFRMFVVGPFLWNKEQNKWKFKWNKNVNTAGGLVVCLPIGTNNLNKRFAIYAAGGPIASLLLSALAYFLFLLLSSLNTTNMAALQTLGFIFLMLAILSFLIFLITIIPIHSGGFSSDGARILRILKGGEAAHFEVLLLKIIAQSTGGIPPKLIAIDELEEAKTLAKKLNLSYGVYMHGLLHQTTFDLGQLEKAENHLLNYVEEIEEIPAGMRNTVWLDAAFFYAYAKADLDSALKYWNQFKANAFVSKALIYATEAAINFLKSDYETALTKINDSLKEIPNMLDKGNGLALEEKMMNLKNKIQKH</sequence>
<name>A0A4U1C4E0_9SPHI</name>
<evidence type="ECO:0000256" key="5">
    <source>
        <dbReference type="ARBA" id="ARBA00022989"/>
    </source>
</evidence>
<dbReference type="GO" id="GO:0006508">
    <property type="term" value="P:proteolysis"/>
    <property type="evidence" value="ECO:0007669"/>
    <property type="project" value="InterPro"/>
</dbReference>
<comment type="subcellular location">
    <subcellularLocation>
        <location evidence="2">Membrane</location>
        <topology evidence="2">Multi-pass membrane protein</topology>
    </subcellularLocation>
</comment>
<dbReference type="OrthoDB" id="927026at2"/>
<dbReference type="RefSeq" id="WP_136824917.1">
    <property type="nucleotide sequence ID" value="NZ_SWBP01000001.1"/>
</dbReference>
<dbReference type="GO" id="GO:0016020">
    <property type="term" value="C:membrane"/>
    <property type="evidence" value="ECO:0007669"/>
    <property type="project" value="UniProtKB-SubCell"/>
</dbReference>
<reference evidence="9 10" key="1">
    <citation type="submission" date="2019-04" db="EMBL/GenBank/DDBJ databases">
        <title>Pedobacter sp. AR-3-17 sp. nov., isolated from Arctic soil.</title>
        <authorList>
            <person name="Dahal R.H."/>
            <person name="Kim D.-U."/>
        </authorList>
    </citation>
    <scope>NUCLEOTIDE SEQUENCE [LARGE SCALE GENOMIC DNA]</scope>
    <source>
        <strain evidence="9 10">AR-3-17</strain>
    </source>
</reference>
<keyword evidence="4 7" id="KW-0812">Transmembrane</keyword>
<keyword evidence="10" id="KW-1185">Reference proteome</keyword>
<feature type="transmembrane region" description="Helical" evidence="7">
    <location>
        <begin position="6"/>
        <end position="27"/>
    </location>
</feature>
<dbReference type="Pfam" id="PF02163">
    <property type="entry name" value="Peptidase_M50"/>
    <property type="match status" value="1"/>
</dbReference>
<evidence type="ECO:0000313" key="9">
    <source>
        <dbReference type="EMBL" id="TKC00710.1"/>
    </source>
</evidence>
<feature type="transmembrane region" description="Helical" evidence="7">
    <location>
        <begin position="39"/>
        <end position="58"/>
    </location>
</feature>
<feature type="transmembrane region" description="Helical" evidence="7">
    <location>
        <begin position="154"/>
        <end position="179"/>
    </location>
</feature>
<evidence type="ECO:0000256" key="7">
    <source>
        <dbReference type="SAM" id="Phobius"/>
    </source>
</evidence>
<feature type="domain" description="Peptidase M50" evidence="8">
    <location>
        <begin position="48"/>
        <end position="255"/>
    </location>
</feature>
<dbReference type="CDD" id="cd05709">
    <property type="entry name" value="S2P-M50"/>
    <property type="match status" value="1"/>
</dbReference>
<gene>
    <name evidence="9" type="ORF">FA046_03260</name>
</gene>
<evidence type="ECO:0000256" key="3">
    <source>
        <dbReference type="ARBA" id="ARBA00007931"/>
    </source>
</evidence>
<evidence type="ECO:0000256" key="6">
    <source>
        <dbReference type="ARBA" id="ARBA00023136"/>
    </source>
</evidence>
<evidence type="ECO:0000256" key="1">
    <source>
        <dbReference type="ARBA" id="ARBA00001947"/>
    </source>
</evidence>
<dbReference type="Proteomes" id="UP000308181">
    <property type="component" value="Unassembled WGS sequence"/>
</dbReference>
<keyword evidence="5 7" id="KW-1133">Transmembrane helix</keyword>
<organism evidence="9 10">
    <name type="scientific">Pedobacter cryophilus</name>
    <dbReference type="NCBI Taxonomy" id="2571271"/>
    <lineage>
        <taxon>Bacteria</taxon>
        <taxon>Pseudomonadati</taxon>
        <taxon>Bacteroidota</taxon>
        <taxon>Sphingobacteriia</taxon>
        <taxon>Sphingobacteriales</taxon>
        <taxon>Sphingobacteriaceae</taxon>
        <taxon>Pedobacter</taxon>
    </lineage>
</organism>
<evidence type="ECO:0000256" key="4">
    <source>
        <dbReference type="ARBA" id="ARBA00022692"/>
    </source>
</evidence>
<keyword evidence="6 7" id="KW-0472">Membrane</keyword>
<dbReference type="InterPro" id="IPR008915">
    <property type="entry name" value="Peptidase_M50"/>
</dbReference>
<feature type="transmembrane region" description="Helical" evidence="7">
    <location>
        <begin position="120"/>
        <end position="142"/>
    </location>
</feature>
<evidence type="ECO:0000313" key="10">
    <source>
        <dbReference type="Proteomes" id="UP000308181"/>
    </source>
</evidence>
<evidence type="ECO:0000259" key="8">
    <source>
        <dbReference type="Pfam" id="PF02163"/>
    </source>
</evidence>
<comment type="similarity">
    <text evidence="3">Belongs to the peptidase M50B family.</text>
</comment>
<dbReference type="AlphaFoldDB" id="A0A4U1C4E0"/>
<accession>A0A4U1C4E0</accession>
<dbReference type="EMBL" id="SWBP01000001">
    <property type="protein sequence ID" value="TKC00710.1"/>
    <property type="molecule type" value="Genomic_DNA"/>
</dbReference>
<proteinExistence type="inferred from homology"/>
<comment type="caution">
    <text evidence="9">The sequence shown here is derived from an EMBL/GenBank/DDBJ whole genome shotgun (WGS) entry which is preliminary data.</text>
</comment>